<reference evidence="2" key="1">
    <citation type="submission" date="2021-08" db="EMBL/GenBank/DDBJ databases">
        <authorList>
            <person name="Misof B."/>
            <person name="Oliver O."/>
            <person name="Podsiadlowski L."/>
            <person name="Donath A."/>
            <person name="Peters R."/>
            <person name="Mayer C."/>
            <person name="Rust J."/>
            <person name="Gunkel S."/>
            <person name="Lesny P."/>
            <person name="Martin S."/>
            <person name="Oeyen J.P."/>
            <person name="Petersen M."/>
            <person name="Panagiotis P."/>
            <person name="Wilbrandt J."/>
            <person name="Tanja T."/>
        </authorList>
    </citation>
    <scope>NUCLEOTIDE SEQUENCE</scope>
    <source>
        <strain evidence="2">GBR_01_08_01A</strain>
        <tissue evidence="2">Thorax + abdomen</tissue>
    </source>
</reference>
<keyword evidence="3" id="KW-1185">Reference proteome</keyword>
<evidence type="ECO:0000313" key="2">
    <source>
        <dbReference type="EMBL" id="KAK2578519.1"/>
    </source>
</evidence>
<reference evidence="2" key="2">
    <citation type="journal article" date="2023" name="Commun. Biol.">
        <title>Intrasexual cuticular hydrocarbon dimorphism in a wasp sheds light on hydrocarbon biosynthesis genes in Hymenoptera.</title>
        <authorList>
            <person name="Moris V.C."/>
            <person name="Podsiadlowski L."/>
            <person name="Martin S."/>
            <person name="Oeyen J.P."/>
            <person name="Donath A."/>
            <person name="Petersen M."/>
            <person name="Wilbrandt J."/>
            <person name="Misof B."/>
            <person name="Liedtke D."/>
            <person name="Thamm M."/>
            <person name="Scheiner R."/>
            <person name="Schmitt T."/>
            <person name="Niehuis O."/>
        </authorList>
    </citation>
    <scope>NUCLEOTIDE SEQUENCE</scope>
    <source>
        <strain evidence="2">GBR_01_08_01A</strain>
    </source>
</reference>
<accession>A0AAD9RF13</accession>
<proteinExistence type="predicted"/>
<evidence type="ECO:0000256" key="1">
    <source>
        <dbReference type="SAM" id="MobiDB-lite"/>
    </source>
</evidence>
<name>A0AAD9RF13_9HYME</name>
<feature type="compositionally biased region" description="Basic and acidic residues" evidence="1">
    <location>
        <begin position="90"/>
        <end position="102"/>
    </location>
</feature>
<dbReference type="AlphaFoldDB" id="A0AAD9RF13"/>
<dbReference type="EMBL" id="JAIFRP010000252">
    <property type="protein sequence ID" value="KAK2578519.1"/>
    <property type="molecule type" value="Genomic_DNA"/>
</dbReference>
<gene>
    <name evidence="2" type="ORF">KPH14_000988</name>
</gene>
<sequence length="144" mass="16541">MSQMASNSGNRARSSGYRGKLRRNYYDRLNAYIERRNEAQGFNWGEEVERDANYRKAMDRGARMTPGRMKHNKKRSDGWRNKKQAPPTALRRDEIKPDFIAKKETPGVQKDLYSTGGMTAVTHVTAQFGQNLDFSSFPLFVDSV</sequence>
<feature type="region of interest" description="Disordered" evidence="1">
    <location>
        <begin position="1"/>
        <end position="20"/>
    </location>
</feature>
<comment type="caution">
    <text evidence="2">The sequence shown here is derived from an EMBL/GenBank/DDBJ whole genome shotgun (WGS) entry which is preliminary data.</text>
</comment>
<feature type="region of interest" description="Disordered" evidence="1">
    <location>
        <begin position="58"/>
        <end position="102"/>
    </location>
</feature>
<organism evidence="2 3">
    <name type="scientific">Odynerus spinipes</name>
    <dbReference type="NCBI Taxonomy" id="1348599"/>
    <lineage>
        <taxon>Eukaryota</taxon>
        <taxon>Metazoa</taxon>
        <taxon>Ecdysozoa</taxon>
        <taxon>Arthropoda</taxon>
        <taxon>Hexapoda</taxon>
        <taxon>Insecta</taxon>
        <taxon>Pterygota</taxon>
        <taxon>Neoptera</taxon>
        <taxon>Endopterygota</taxon>
        <taxon>Hymenoptera</taxon>
        <taxon>Apocrita</taxon>
        <taxon>Aculeata</taxon>
        <taxon>Vespoidea</taxon>
        <taxon>Vespidae</taxon>
        <taxon>Eumeninae</taxon>
        <taxon>Odynerus</taxon>
    </lineage>
</organism>
<feature type="compositionally biased region" description="Polar residues" evidence="1">
    <location>
        <begin position="1"/>
        <end position="13"/>
    </location>
</feature>
<protein>
    <submittedName>
        <fullName evidence="2">Uncharacterized protein</fullName>
    </submittedName>
</protein>
<evidence type="ECO:0000313" key="3">
    <source>
        <dbReference type="Proteomes" id="UP001258017"/>
    </source>
</evidence>
<dbReference type="Proteomes" id="UP001258017">
    <property type="component" value="Unassembled WGS sequence"/>
</dbReference>